<keyword evidence="4" id="KW-1185">Reference proteome</keyword>
<evidence type="ECO:0000313" key="4">
    <source>
        <dbReference type="Proteomes" id="UP000094112"/>
    </source>
</evidence>
<dbReference type="GO" id="GO:0008941">
    <property type="term" value="F:nitric oxide dioxygenase NAD(P)H activity"/>
    <property type="evidence" value="ECO:0007669"/>
    <property type="project" value="TreeGrafter"/>
</dbReference>
<dbReference type="InterPro" id="IPR044399">
    <property type="entry name" value="Mb-like_M"/>
</dbReference>
<dbReference type="SUPFAM" id="SSF46458">
    <property type="entry name" value="Globin-like"/>
    <property type="match status" value="1"/>
</dbReference>
<feature type="domain" description="Globin" evidence="2">
    <location>
        <begin position="70"/>
        <end position="226"/>
    </location>
</feature>
<dbReference type="STRING" id="683960.A0A1E3PAG8"/>
<dbReference type="RefSeq" id="XP_019041431.1">
    <property type="nucleotide sequence ID" value="XM_019181215.1"/>
</dbReference>
<dbReference type="PROSITE" id="PS01033">
    <property type="entry name" value="GLOBIN"/>
    <property type="match status" value="1"/>
</dbReference>
<dbReference type="GeneID" id="30198461"/>
<dbReference type="GO" id="GO:0071949">
    <property type="term" value="F:FAD binding"/>
    <property type="evidence" value="ECO:0007669"/>
    <property type="project" value="TreeGrafter"/>
</dbReference>
<feature type="region of interest" description="Disordered" evidence="1">
    <location>
        <begin position="259"/>
        <end position="331"/>
    </location>
</feature>
<dbReference type="Pfam" id="PF00042">
    <property type="entry name" value="Globin"/>
    <property type="match status" value="1"/>
</dbReference>
<dbReference type="InterPro" id="IPR000971">
    <property type="entry name" value="Globin"/>
</dbReference>
<accession>A0A1E3PAG8</accession>
<dbReference type="OrthoDB" id="436496at2759"/>
<dbReference type="GO" id="GO:0046210">
    <property type="term" value="P:nitric oxide catabolic process"/>
    <property type="evidence" value="ECO:0007669"/>
    <property type="project" value="TreeGrafter"/>
</dbReference>
<dbReference type="EMBL" id="KV454208">
    <property type="protein sequence ID" value="ODQ62224.1"/>
    <property type="molecule type" value="Genomic_DNA"/>
</dbReference>
<gene>
    <name evidence="3" type="ORF">WICANDRAFT_26019</name>
</gene>
<dbReference type="CDD" id="cd01040">
    <property type="entry name" value="Mb-like"/>
    <property type="match status" value="1"/>
</dbReference>
<dbReference type="AlphaFoldDB" id="A0A1E3PAG8"/>
<dbReference type="InterPro" id="IPR009050">
    <property type="entry name" value="Globin-like_sf"/>
</dbReference>
<dbReference type="InterPro" id="IPR012292">
    <property type="entry name" value="Globin/Proto"/>
</dbReference>
<protein>
    <recommendedName>
        <fullName evidence="2">Globin domain-containing protein</fullName>
    </recommendedName>
</protein>
<sequence>MSPAFPVSQAVHLDKRKSVQPHHQPASLLNGSTIAENESHHELSRQESNPLTISSNLYIEPEYNVKLVLDFTPNEIKLIRTTWNEMINDDLNQNLSDNNTQTTAINHASIASSLFCIQFYSNLLGMDPNLERMFPSIKHQAISFAGVLSTAIINLENLKALDDYLLNLGKRHSRILGIDPPHFELMGVALLKTFQDRFGINFSLELERCWARLYTYLANSILQFGIDPVLKIDKINNEWEEVHKIAHLERSMTDLSTSSTFDSRSINTNSTMNQTNKLRQPSGVSSMGTLKTPNNSTSTASTAAKFGKKVMKSRHTPSNTAGSDEEKCVIM</sequence>
<reference evidence="3 4" key="1">
    <citation type="journal article" date="2016" name="Proc. Natl. Acad. Sci. U.S.A.">
        <title>Comparative genomics of biotechnologically important yeasts.</title>
        <authorList>
            <person name="Riley R."/>
            <person name="Haridas S."/>
            <person name="Wolfe K.H."/>
            <person name="Lopes M.R."/>
            <person name="Hittinger C.T."/>
            <person name="Goeker M."/>
            <person name="Salamov A.A."/>
            <person name="Wisecaver J.H."/>
            <person name="Long T.M."/>
            <person name="Calvey C.H."/>
            <person name="Aerts A.L."/>
            <person name="Barry K.W."/>
            <person name="Choi C."/>
            <person name="Clum A."/>
            <person name="Coughlan A.Y."/>
            <person name="Deshpande S."/>
            <person name="Douglass A.P."/>
            <person name="Hanson S.J."/>
            <person name="Klenk H.-P."/>
            <person name="LaButti K.M."/>
            <person name="Lapidus A."/>
            <person name="Lindquist E.A."/>
            <person name="Lipzen A.M."/>
            <person name="Meier-Kolthoff J.P."/>
            <person name="Ohm R.A."/>
            <person name="Otillar R.P."/>
            <person name="Pangilinan J.L."/>
            <person name="Peng Y."/>
            <person name="Rokas A."/>
            <person name="Rosa C.A."/>
            <person name="Scheuner C."/>
            <person name="Sibirny A.A."/>
            <person name="Slot J.C."/>
            <person name="Stielow J.B."/>
            <person name="Sun H."/>
            <person name="Kurtzman C.P."/>
            <person name="Blackwell M."/>
            <person name="Grigoriev I.V."/>
            <person name="Jeffries T.W."/>
        </authorList>
    </citation>
    <scope>NUCLEOTIDE SEQUENCE [LARGE SCALE GENOMIC DNA]</scope>
    <source>
        <strain evidence="4">ATCC 58044 / CBS 1984 / NCYC 433 / NRRL Y-366-8</strain>
    </source>
</reference>
<evidence type="ECO:0000259" key="2">
    <source>
        <dbReference type="PROSITE" id="PS01033"/>
    </source>
</evidence>
<evidence type="ECO:0000313" key="3">
    <source>
        <dbReference type="EMBL" id="ODQ62224.1"/>
    </source>
</evidence>
<dbReference type="PANTHER" id="PTHR43396">
    <property type="entry name" value="FLAVOHEMOPROTEIN"/>
    <property type="match status" value="1"/>
</dbReference>
<proteinExistence type="predicted"/>
<evidence type="ECO:0000256" key="1">
    <source>
        <dbReference type="SAM" id="MobiDB-lite"/>
    </source>
</evidence>
<dbReference type="GO" id="GO:0020037">
    <property type="term" value="F:heme binding"/>
    <property type="evidence" value="ECO:0007669"/>
    <property type="project" value="InterPro"/>
</dbReference>
<name>A0A1E3PAG8_WICAA</name>
<feature type="compositionally biased region" description="Polar residues" evidence="1">
    <location>
        <begin position="259"/>
        <end position="295"/>
    </location>
</feature>
<dbReference type="Proteomes" id="UP000094112">
    <property type="component" value="Unassembled WGS sequence"/>
</dbReference>
<dbReference type="GO" id="GO:0071500">
    <property type="term" value="P:cellular response to nitrosative stress"/>
    <property type="evidence" value="ECO:0007669"/>
    <property type="project" value="TreeGrafter"/>
</dbReference>
<feature type="compositionally biased region" description="Basic residues" evidence="1">
    <location>
        <begin position="306"/>
        <end position="315"/>
    </location>
</feature>
<dbReference type="GO" id="GO:0019825">
    <property type="term" value="F:oxygen binding"/>
    <property type="evidence" value="ECO:0007669"/>
    <property type="project" value="InterPro"/>
</dbReference>
<organism evidence="3 4">
    <name type="scientific">Wickerhamomyces anomalus (strain ATCC 58044 / CBS 1984 / NCYC 433 / NRRL Y-366-8)</name>
    <name type="common">Yeast</name>
    <name type="synonym">Hansenula anomala</name>
    <dbReference type="NCBI Taxonomy" id="683960"/>
    <lineage>
        <taxon>Eukaryota</taxon>
        <taxon>Fungi</taxon>
        <taxon>Dikarya</taxon>
        <taxon>Ascomycota</taxon>
        <taxon>Saccharomycotina</taxon>
        <taxon>Saccharomycetes</taxon>
        <taxon>Phaffomycetales</taxon>
        <taxon>Wickerhamomycetaceae</taxon>
        <taxon>Wickerhamomyces</taxon>
    </lineage>
</organism>
<dbReference type="PANTHER" id="PTHR43396:SF6">
    <property type="entry name" value="ABL201WP"/>
    <property type="match status" value="1"/>
</dbReference>
<feature type="region of interest" description="Disordered" evidence="1">
    <location>
        <begin position="1"/>
        <end position="27"/>
    </location>
</feature>
<dbReference type="Gene3D" id="1.10.490.10">
    <property type="entry name" value="Globins"/>
    <property type="match status" value="1"/>
</dbReference>